<evidence type="ECO:0000313" key="3">
    <source>
        <dbReference type="EMBL" id="WOK05044.1"/>
    </source>
</evidence>
<evidence type="ECO:0000313" key="4">
    <source>
        <dbReference type="Proteomes" id="UP001302349"/>
    </source>
</evidence>
<name>A0ABZ0IJ29_9BACT</name>
<feature type="domain" description="Outer membrane protein beta-barrel" evidence="2">
    <location>
        <begin position="17"/>
        <end position="186"/>
    </location>
</feature>
<dbReference type="RefSeq" id="WP_317487837.1">
    <property type="nucleotide sequence ID" value="NZ_CP136051.1"/>
</dbReference>
<gene>
    <name evidence="3" type="ORF">RT717_18340</name>
</gene>
<evidence type="ECO:0000259" key="2">
    <source>
        <dbReference type="Pfam" id="PF13568"/>
    </source>
</evidence>
<proteinExistence type="predicted"/>
<dbReference type="Proteomes" id="UP001302349">
    <property type="component" value="Chromosome"/>
</dbReference>
<keyword evidence="4" id="KW-1185">Reference proteome</keyword>
<dbReference type="Pfam" id="PF13568">
    <property type="entry name" value="OMP_b-brl_2"/>
    <property type="match status" value="1"/>
</dbReference>
<sequence length="240" mass="27570">MKRILVLIMLIAPGASFAQSEVGIGFLGGYNYMNGIGWNEVVRHYNLAHPQFDNNQPLLQNGFFAGFEFDYEIGNHIFITPELVYKRVRSVTDNKLYEIDLLMHFITLEVSAEVYVFELGKRVQKGFAHDFYMMAGPGVSYMLPRVYQDLELKNGLDGEPYKPSKMVPFFGAGVGYDVYFNKNFGVSPFFRVNAYFPFEIDDFPEVVLGSNVAEVNDRTSVFNFQLGMSWRYHRSGYSRK</sequence>
<protein>
    <recommendedName>
        <fullName evidence="2">Outer membrane protein beta-barrel domain-containing protein</fullName>
    </recommendedName>
</protein>
<organism evidence="3 4">
    <name type="scientific">Imperialibacter roseus</name>
    <dbReference type="NCBI Taxonomy" id="1324217"/>
    <lineage>
        <taxon>Bacteria</taxon>
        <taxon>Pseudomonadati</taxon>
        <taxon>Bacteroidota</taxon>
        <taxon>Cytophagia</taxon>
        <taxon>Cytophagales</taxon>
        <taxon>Flammeovirgaceae</taxon>
        <taxon>Imperialibacter</taxon>
    </lineage>
</organism>
<accession>A0ABZ0IJ29</accession>
<reference evidence="3 4" key="1">
    <citation type="journal article" date="2023" name="Microbiol. Resour. Announc.">
        <title>Complete Genome Sequence of Imperialibacter roseus strain P4T.</title>
        <authorList>
            <person name="Tizabi D.R."/>
            <person name="Bachvaroff T."/>
            <person name="Hill R.T."/>
        </authorList>
    </citation>
    <scope>NUCLEOTIDE SEQUENCE [LARGE SCALE GENOMIC DNA]</scope>
    <source>
        <strain evidence="3 4">P4T</strain>
    </source>
</reference>
<feature type="signal peptide" evidence="1">
    <location>
        <begin position="1"/>
        <end position="18"/>
    </location>
</feature>
<feature type="chain" id="PRO_5045898668" description="Outer membrane protein beta-barrel domain-containing protein" evidence="1">
    <location>
        <begin position="19"/>
        <end position="240"/>
    </location>
</feature>
<dbReference type="EMBL" id="CP136051">
    <property type="protein sequence ID" value="WOK05044.1"/>
    <property type="molecule type" value="Genomic_DNA"/>
</dbReference>
<evidence type="ECO:0000256" key="1">
    <source>
        <dbReference type="SAM" id="SignalP"/>
    </source>
</evidence>
<dbReference type="InterPro" id="IPR025665">
    <property type="entry name" value="Beta-barrel_OMP_2"/>
</dbReference>
<keyword evidence="1" id="KW-0732">Signal</keyword>